<feature type="transmembrane region" description="Helical" evidence="1">
    <location>
        <begin position="12"/>
        <end position="31"/>
    </location>
</feature>
<sequence length="155" mass="18191">MKEIKASISKDLILLSFTIIRVAIYLSIVFLLDLSVYFYYGAAIIMLPTFYLHFKYQIADSTKKVLLSDKEIFLVLNGGEQINLIEAEVVFYHGHVKLTRSNIPFLINPDYYNIIFKMGDGREFSVSSLLDRKLKNYVNARIDNKRINYEYYMLY</sequence>
<keyword evidence="1" id="KW-1133">Transmembrane helix</keyword>
<evidence type="ECO:0000313" key="3">
    <source>
        <dbReference type="Proteomes" id="UP000295292"/>
    </source>
</evidence>
<evidence type="ECO:0000313" key="2">
    <source>
        <dbReference type="EMBL" id="TDQ81709.1"/>
    </source>
</evidence>
<keyword evidence="1" id="KW-0472">Membrane</keyword>
<evidence type="ECO:0000256" key="1">
    <source>
        <dbReference type="SAM" id="Phobius"/>
    </source>
</evidence>
<keyword evidence="1" id="KW-0812">Transmembrane</keyword>
<feature type="transmembrane region" description="Helical" evidence="1">
    <location>
        <begin position="37"/>
        <end position="54"/>
    </location>
</feature>
<keyword evidence="3" id="KW-1185">Reference proteome</keyword>
<protein>
    <submittedName>
        <fullName evidence="2">Uncharacterized protein</fullName>
    </submittedName>
</protein>
<organism evidence="2 3">
    <name type="scientific">Sphingobacterium yanglingense</name>
    <dbReference type="NCBI Taxonomy" id="1437280"/>
    <lineage>
        <taxon>Bacteria</taxon>
        <taxon>Pseudomonadati</taxon>
        <taxon>Bacteroidota</taxon>
        <taxon>Sphingobacteriia</taxon>
        <taxon>Sphingobacteriales</taxon>
        <taxon>Sphingobacteriaceae</taxon>
        <taxon>Sphingobacterium</taxon>
    </lineage>
</organism>
<accession>A0A4R6WQQ6</accession>
<dbReference type="EMBL" id="SNYV01000003">
    <property type="protein sequence ID" value="TDQ81709.1"/>
    <property type="molecule type" value="Genomic_DNA"/>
</dbReference>
<dbReference type="Proteomes" id="UP000295292">
    <property type="component" value="Unassembled WGS sequence"/>
</dbReference>
<proteinExistence type="predicted"/>
<gene>
    <name evidence="2" type="ORF">CLV99_0237</name>
</gene>
<name>A0A4R6WQQ6_9SPHI</name>
<comment type="caution">
    <text evidence="2">The sequence shown here is derived from an EMBL/GenBank/DDBJ whole genome shotgun (WGS) entry which is preliminary data.</text>
</comment>
<dbReference type="AlphaFoldDB" id="A0A4R6WQQ6"/>
<reference evidence="2 3" key="1">
    <citation type="submission" date="2019-03" db="EMBL/GenBank/DDBJ databases">
        <title>Genomic Encyclopedia of Archaeal and Bacterial Type Strains, Phase II (KMG-II): from individual species to whole genera.</title>
        <authorList>
            <person name="Goeker M."/>
        </authorList>
    </citation>
    <scope>NUCLEOTIDE SEQUENCE [LARGE SCALE GENOMIC DNA]</scope>
    <source>
        <strain evidence="2 3">DSM 28353</strain>
    </source>
</reference>